<sequence length="124" mass="14199">MPVDVCNMVAPHGQIRVKHDRVHEMINDDFGVQGGMEPEQYFDEVRNEKARCFYDQLEESSCQLCEGNPHSTLETDDFYSYYFGDDVSCRRKRPNCNNEGDIDPLFPPVSIFNQNGRGSKKGGK</sequence>
<feature type="region of interest" description="Disordered" evidence="1">
    <location>
        <begin position="99"/>
        <end position="124"/>
    </location>
</feature>
<reference evidence="2 3" key="1">
    <citation type="submission" date="2020-09" db="EMBL/GenBank/DDBJ databases">
        <title>De no assembly of potato wild relative species, Solanum commersonii.</title>
        <authorList>
            <person name="Cho K."/>
        </authorList>
    </citation>
    <scope>NUCLEOTIDE SEQUENCE [LARGE SCALE GENOMIC DNA]</scope>
    <source>
        <strain evidence="2">LZ3.2</strain>
        <tissue evidence="2">Leaf</tissue>
    </source>
</reference>
<comment type="caution">
    <text evidence="2">The sequence shown here is derived from an EMBL/GenBank/DDBJ whole genome shotgun (WGS) entry which is preliminary data.</text>
</comment>
<protein>
    <submittedName>
        <fullName evidence="2">Uncharacterized protein</fullName>
    </submittedName>
</protein>
<dbReference type="EMBL" id="JACXVP010000004">
    <property type="protein sequence ID" value="KAG5609941.1"/>
    <property type="molecule type" value="Genomic_DNA"/>
</dbReference>
<proteinExistence type="predicted"/>
<evidence type="ECO:0000313" key="3">
    <source>
        <dbReference type="Proteomes" id="UP000824120"/>
    </source>
</evidence>
<name>A0A9J5ZC10_SOLCO</name>
<evidence type="ECO:0000313" key="2">
    <source>
        <dbReference type="EMBL" id="KAG5609941.1"/>
    </source>
</evidence>
<accession>A0A9J5ZC10</accession>
<dbReference type="AlphaFoldDB" id="A0A9J5ZC10"/>
<keyword evidence="3" id="KW-1185">Reference proteome</keyword>
<dbReference type="Proteomes" id="UP000824120">
    <property type="component" value="Chromosome 4"/>
</dbReference>
<gene>
    <name evidence="2" type="ORF">H5410_021222</name>
</gene>
<organism evidence="2 3">
    <name type="scientific">Solanum commersonii</name>
    <name type="common">Commerson's wild potato</name>
    <name type="synonym">Commerson's nightshade</name>
    <dbReference type="NCBI Taxonomy" id="4109"/>
    <lineage>
        <taxon>Eukaryota</taxon>
        <taxon>Viridiplantae</taxon>
        <taxon>Streptophyta</taxon>
        <taxon>Embryophyta</taxon>
        <taxon>Tracheophyta</taxon>
        <taxon>Spermatophyta</taxon>
        <taxon>Magnoliopsida</taxon>
        <taxon>eudicotyledons</taxon>
        <taxon>Gunneridae</taxon>
        <taxon>Pentapetalae</taxon>
        <taxon>asterids</taxon>
        <taxon>lamiids</taxon>
        <taxon>Solanales</taxon>
        <taxon>Solanaceae</taxon>
        <taxon>Solanoideae</taxon>
        <taxon>Solaneae</taxon>
        <taxon>Solanum</taxon>
    </lineage>
</organism>
<evidence type="ECO:0000256" key="1">
    <source>
        <dbReference type="SAM" id="MobiDB-lite"/>
    </source>
</evidence>